<dbReference type="PROSITE" id="PS50088">
    <property type="entry name" value="ANK_REPEAT"/>
    <property type="match status" value="4"/>
</dbReference>
<dbReference type="Proteomes" id="UP001472866">
    <property type="component" value="Chromosome 02"/>
</dbReference>
<feature type="repeat" description="ANK" evidence="3">
    <location>
        <begin position="171"/>
        <end position="193"/>
    </location>
</feature>
<accession>A0A7S3CB33</accession>
<reference evidence="5" key="1">
    <citation type="submission" date="2021-01" db="EMBL/GenBank/DDBJ databases">
        <authorList>
            <person name="Corre E."/>
            <person name="Pelletier E."/>
            <person name="Niang G."/>
            <person name="Scheremetjew M."/>
            <person name="Finn R."/>
            <person name="Kale V."/>
            <person name="Holt S."/>
            <person name="Cochrane G."/>
            <person name="Meng A."/>
            <person name="Brown T."/>
            <person name="Cohen L."/>
        </authorList>
    </citation>
    <scope>NUCLEOTIDE SEQUENCE</scope>
    <source>
        <strain evidence="5">RCC1871</strain>
    </source>
</reference>
<dbReference type="SMART" id="SM00248">
    <property type="entry name" value="ANK"/>
    <property type="match status" value="5"/>
</dbReference>
<evidence type="ECO:0000256" key="2">
    <source>
        <dbReference type="ARBA" id="ARBA00023043"/>
    </source>
</evidence>
<dbReference type="AlphaFoldDB" id="A0A7S3CB33"/>
<feature type="region of interest" description="Disordered" evidence="4">
    <location>
        <begin position="221"/>
        <end position="309"/>
    </location>
</feature>
<gene>
    <name evidence="5" type="ORF">CROS1456_LOCUS4308</name>
    <name evidence="6" type="ORF">HKI87_02g15520</name>
</gene>
<proteinExistence type="predicted"/>
<protein>
    <submittedName>
        <fullName evidence="6">ANK_REP_REGION domain-containing protein</fullName>
    </submittedName>
</protein>
<keyword evidence="7" id="KW-1185">Reference proteome</keyword>
<dbReference type="PANTHER" id="PTHR24171">
    <property type="entry name" value="ANKYRIN REPEAT DOMAIN-CONTAINING PROTEIN 39-RELATED"/>
    <property type="match status" value="1"/>
</dbReference>
<feature type="compositionally biased region" description="Low complexity" evidence="4">
    <location>
        <begin position="268"/>
        <end position="284"/>
    </location>
</feature>
<evidence type="ECO:0000313" key="5">
    <source>
        <dbReference type="EMBL" id="CAE0191218.1"/>
    </source>
</evidence>
<evidence type="ECO:0000256" key="4">
    <source>
        <dbReference type="SAM" id="MobiDB-lite"/>
    </source>
</evidence>
<keyword evidence="1" id="KW-0677">Repeat</keyword>
<feature type="repeat" description="ANK" evidence="3">
    <location>
        <begin position="138"/>
        <end position="170"/>
    </location>
</feature>
<dbReference type="Gene3D" id="1.25.40.20">
    <property type="entry name" value="Ankyrin repeat-containing domain"/>
    <property type="match status" value="2"/>
</dbReference>
<dbReference type="PROSITE" id="PS50297">
    <property type="entry name" value="ANK_REP_REGION"/>
    <property type="match status" value="4"/>
</dbReference>
<dbReference type="EMBL" id="HBHZ01005591">
    <property type="protein sequence ID" value="CAE0191218.1"/>
    <property type="molecule type" value="Transcribed_RNA"/>
</dbReference>
<evidence type="ECO:0000313" key="7">
    <source>
        <dbReference type="Proteomes" id="UP001472866"/>
    </source>
</evidence>
<evidence type="ECO:0000256" key="1">
    <source>
        <dbReference type="ARBA" id="ARBA00022737"/>
    </source>
</evidence>
<dbReference type="InterPro" id="IPR002110">
    <property type="entry name" value="Ankyrin_rpt"/>
</dbReference>
<feature type="repeat" description="ANK" evidence="3">
    <location>
        <begin position="69"/>
        <end position="101"/>
    </location>
</feature>
<dbReference type="SUPFAM" id="SSF48403">
    <property type="entry name" value="Ankyrin repeat"/>
    <property type="match status" value="1"/>
</dbReference>
<feature type="repeat" description="ANK" evidence="3">
    <location>
        <begin position="36"/>
        <end position="68"/>
    </location>
</feature>
<dbReference type="InterPro" id="IPR036770">
    <property type="entry name" value="Ankyrin_rpt-contain_sf"/>
</dbReference>
<organism evidence="5">
    <name type="scientific">Chloropicon roscoffensis</name>
    <dbReference type="NCBI Taxonomy" id="1461544"/>
    <lineage>
        <taxon>Eukaryota</taxon>
        <taxon>Viridiplantae</taxon>
        <taxon>Chlorophyta</taxon>
        <taxon>Chloropicophyceae</taxon>
        <taxon>Chloropicales</taxon>
        <taxon>Chloropicaceae</taxon>
        <taxon>Chloropicon</taxon>
    </lineage>
</organism>
<dbReference type="Pfam" id="PF13637">
    <property type="entry name" value="Ank_4"/>
    <property type="match status" value="1"/>
</dbReference>
<name>A0A7S3CB33_9CHLO</name>
<dbReference type="Pfam" id="PF12796">
    <property type="entry name" value="Ank_2"/>
    <property type="match status" value="1"/>
</dbReference>
<dbReference type="EMBL" id="CP151502">
    <property type="protein sequence ID" value="WZN60024.1"/>
    <property type="molecule type" value="Genomic_DNA"/>
</dbReference>
<evidence type="ECO:0000256" key="3">
    <source>
        <dbReference type="PROSITE-ProRule" id="PRU00023"/>
    </source>
</evidence>
<sequence length="332" mass="35103">MAQEMLRDLVVQESTEALARELKAKPGSLNAKIGMMDQSLLHEAAEKGKVQSVATLVKLGANVNAQDKERATPLHYCSLRGHLEVAEILVSKGAYTDKQDTDGNLAHHWAAGNNKPAVLEFLLGRDTARAILGKANKSGDTVLHAAARADGRECVQILLRMGASLDAQNQAGDTPLHVAASSGKQACVEELLKSRKGEMRANKEGKLPQDVAVTSTIRNTIEGHQDGPDPAQPEEANEALESSGKGDGGGDEVGEDRAESLSQDNEEGLALGAGAGLPASPKPLSRAEKKEAMAHMSVTSSAKISKKTGHQKFLEKYNLASNTDPRAINALS</sequence>
<evidence type="ECO:0000313" key="6">
    <source>
        <dbReference type="EMBL" id="WZN60024.1"/>
    </source>
</evidence>
<keyword evidence="2 3" id="KW-0040">ANK repeat</keyword>
<reference evidence="6 7" key="2">
    <citation type="submission" date="2024-03" db="EMBL/GenBank/DDBJ databases">
        <title>Complete genome sequence of the green alga Chloropicon roscoffensis RCC1871.</title>
        <authorList>
            <person name="Lemieux C."/>
            <person name="Pombert J.-F."/>
            <person name="Otis C."/>
            <person name="Turmel M."/>
        </authorList>
    </citation>
    <scope>NUCLEOTIDE SEQUENCE [LARGE SCALE GENOMIC DNA]</scope>
    <source>
        <strain evidence="6 7">RCC1871</strain>
    </source>
</reference>